<dbReference type="Gene3D" id="3.30.1380.20">
    <property type="entry name" value="Trafficking protein particle complex subunit 3"/>
    <property type="match status" value="1"/>
</dbReference>
<dbReference type="EMBL" id="HBKP01010463">
    <property type="protein sequence ID" value="CAE2216486.1"/>
    <property type="molecule type" value="Transcribed_RNA"/>
</dbReference>
<dbReference type="InterPro" id="IPR024096">
    <property type="entry name" value="NO_sig/Golgi_transp_ligand-bd"/>
</dbReference>
<dbReference type="PANTHER" id="PTHR12817">
    <property type="entry name" value="TRAFFICKING PROTEIN PARTICLE COMPLEX SUBUNIT 6B"/>
    <property type="match status" value="1"/>
</dbReference>
<protein>
    <recommendedName>
        <fullName evidence="4">Trafficking protein particle complex subunit 6B</fullName>
    </recommendedName>
</protein>
<evidence type="ECO:0000313" key="2">
    <source>
        <dbReference type="EMBL" id="CAE2216484.1"/>
    </source>
</evidence>
<comment type="similarity">
    <text evidence="1">Belongs to the TRAPP small subunits family. BET3 subfamily.</text>
</comment>
<accession>A0A6U1UEB1</accession>
<gene>
    <name evidence="2" type="ORF">VSP0166_LOCUS7381</name>
    <name evidence="3" type="ORF">VSP0166_LOCUS7382</name>
</gene>
<dbReference type="GO" id="GO:0005802">
    <property type="term" value="C:trans-Golgi network"/>
    <property type="evidence" value="ECO:0007669"/>
    <property type="project" value="TreeGrafter"/>
</dbReference>
<dbReference type="SUPFAM" id="SSF111126">
    <property type="entry name" value="Ligand-binding domain in the NO signalling and Golgi transport"/>
    <property type="match status" value="1"/>
</dbReference>
<dbReference type="GO" id="GO:0030008">
    <property type="term" value="C:TRAPP complex"/>
    <property type="evidence" value="ECO:0007669"/>
    <property type="project" value="TreeGrafter"/>
</dbReference>
<evidence type="ECO:0008006" key="4">
    <source>
        <dbReference type="Google" id="ProtNLM"/>
    </source>
</evidence>
<evidence type="ECO:0000256" key="1">
    <source>
        <dbReference type="ARBA" id="ARBA00006218"/>
    </source>
</evidence>
<dbReference type="EMBL" id="HBKP01010462">
    <property type="protein sequence ID" value="CAE2216484.1"/>
    <property type="molecule type" value="Transcribed_RNA"/>
</dbReference>
<dbReference type="GO" id="GO:0006888">
    <property type="term" value="P:endoplasmic reticulum to Golgi vesicle-mediated transport"/>
    <property type="evidence" value="ECO:0007669"/>
    <property type="project" value="TreeGrafter"/>
</dbReference>
<proteinExistence type="inferred from homology"/>
<dbReference type="PANTHER" id="PTHR12817:SF0">
    <property type="entry name" value="GEO08327P1"/>
    <property type="match status" value="1"/>
</dbReference>
<dbReference type="AlphaFoldDB" id="A0A6U1UEB1"/>
<dbReference type="CDD" id="cd14944">
    <property type="entry name" value="TRAPPC6A_Trs33"/>
    <property type="match status" value="1"/>
</dbReference>
<organism evidence="2">
    <name type="scientific">Vannella robusta</name>
    <dbReference type="NCBI Taxonomy" id="1487602"/>
    <lineage>
        <taxon>Eukaryota</taxon>
        <taxon>Amoebozoa</taxon>
        <taxon>Discosea</taxon>
        <taxon>Flabellinia</taxon>
        <taxon>Vannellidae</taxon>
        <taxon>Vannella</taxon>
    </lineage>
</organism>
<dbReference type="GO" id="GO:0005801">
    <property type="term" value="C:cis-Golgi network"/>
    <property type="evidence" value="ECO:0007669"/>
    <property type="project" value="TreeGrafter"/>
</dbReference>
<name>A0A6U1UEB1_9EUKA</name>
<dbReference type="InterPro" id="IPR007194">
    <property type="entry name" value="TRAPP_component"/>
</dbReference>
<sequence>MSMLATKEVNASCMEYMSMEIVSYITKSSANLAPDAVFYKLEKLGFDVGQRLVERRAKDRRRFQDHLEIIKFVCTELWTDAYGKPIDNLRTNHKGVFMLIDSEFRWLKNLSGHTKADAQKYVVIPSGMIRGALSIMGLQATVVADCSEFPGCSFTVKITPQTV</sequence>
<evidence type="ECO:0000313" key="3">
    <source>
        <dbReference type="EMBL" id="CAE2216486.1"/>
    </source>
</evidence>
<dbReference type="Pfam" id="PF04051">
    <property type="entry name" value="TRAPP"/>
    <property type="match status" value="1"/>
</dbReference>
<dbReference type="InterPro" id="IPR037992">
    <property type="entry name" value="TRAPPC6/Trs33"/>
</dbReference>
<reference evidence="2" key="1">
    <citation type="submission" date="2021-01" db="EMBL/GenBank/DDBJ databases">
        <authorList>
            <person name="Corre E."/>
            <person name="Pelletier E."/>
            <person name="Niang G."/>
            <person name="Scheremetjew M."/>
            <person name="Finn R."/>
            <person name="Kale V."/>
            <person name="Holt S."/>
            <person name="Cochrane G."/>
            <person name="Meng A."/>
            <person name="Brown T."/>
            <person name="Cohen L."/>
        </authorList>
    </citation>
    <scope>NUCLEOTIDE SEQUENCE</scope>
    <source>
        <strain evidence="2">DIVA3 518/3/11/1/6</strain>
    </source>
</reference>